<feature type="region of interest" description="Disordered" evidence="1">
    <location>
        <begin position="1"/>
        <end position="76"/>
    </location>
</feature>
<sequence length="76" mass="8372">MSKNSAPTSSPSTSKAVDVIDLTQDNNESKDFAPPPTLKRKNEESTKKMRSGNSKAEDQAYQKKSIETTAVKIHFT</sequence>
<proteinExistence type="predicted"/>
<evidence type="ECO:0000313" key="3">
    <source>
        <dbReference type="Proteomes" id="UP000054107"/>
    </source>
</evidence>
<feature type="compositionally biased region" description="Low complexity" evidence="1">
    <location>
        <begin position="1"/>
        <end position="16"/>
    </location>
</feature>
<protein>
    <submittedName>
        <fullName evidence="2">Uncharacterized protein</fullName>
    </submittedName>
</protein>
<keyword evidence="3" id="KW-1185">Reference proteome</keyword>
<evidence type="ECO:0000313" key="2">
    <source>
        <dbReference type="EMBL" id="CEP16632.1"/>
    </source>
</evidence>
<feature type="compositionally biased region" description="Basic and acidic residues" evidence="1">
    <location>
        <begin position="55"/>
        <end position="66"/>
    </location>
</feature>
<organism evidence="2 3">
    <name type="scientific">Parasitella parasitica</name>
    <dbReference type="NCBI Taxonomy" id="35722"/>
    <lineage>
        <taxon>Eukaryota</taxon>
        <taxon>Fungi</taxon>
        <taxon>Fungi incertae sedis</taxon>
        <taxon>Mucoromycota</taxon>
        <taxon>Mucoromycotina</taxon>
        <taxon>Mucoromycetes</taxon>
        <taxon>Mucorales</taxon>
        <taxon>Mucorineae</taxon>
        <taxon>Mucoraceae</taxon>
        <taxon>Parasitella</taxon>
    </lineage>
</organism>
<reference evidence="2 3" key="1">
    <citation type="submission" date="2014-09" db="EMBL/GenBank/DDBJ databases">
        <authorList>
            <person name="Ellenberger Sabrina"/>
        </authorList>
    </citation>
    <scope>NUCLEOTIDE SEQUENCE [LARGE SCALE GENOMIC DNA]</scope>
    <source>
        <strain evidence="2 3">CBS 412.66</strain>
    </source>
</reference>
<accession>A0A0B7NGT4</accession>
<gene>
    <name evidence="2" type="primary">PARPA_10904.1 scaffold 41979</name>
</gene>
<evidence type="ECO:0000256" key="1">
    <source>
        <dbReference type="SAM" id="MobiDB-lite"/>
    </source>
</evidence>
<dbReference type="EMBL" id="LN733219">
    <property type="protein sequence ID" value="CEP16632.1"/>
    <property type="molecule type" value="Genomic_DNA"/>
</dbReference>
<name>A0A0B7NGT4_9FUNG</name>
<dbReference type="Proteomes" id="UP000054107">
    <property type="component" value="Unassembled WGS sequence"/>
</dbReference>
<dbReference type="AlphaFoldDB" id="A0A0B7NGT4"/>